<feature type="transmembrane region" description="Helical" evidence="2">
    <location>
        <begin position="433"/>
        <end position="457"/>
    </location>
</feature>
<feature type="region of interest" description="Disordered" evidence="1">
    <location>
        <begin position="886"/>
        <end position="908"/>
    </location>
</feature>
<sequence>GGTVRGGLWLRVAAAVAVVAALVVYALACRAWWVGELDAAFQQAQAAEEEEDDDSTGETEEASPEELAGKEVERYGTGPKREVTTVLKVSRDGGTTRIRATHTFRLPAGDPLLKAVRTKKIDVLAVAMPPLGLADKRCLDTSIDSIDRSVRVVQRAPDAAATVSGAIDPREFDCGPQMNWQLRTESPRGWIGAKGLYDRWTVELDVPGFTIDQVVGVTPRAQSAHRVEFMLPGTGKARVAFASTGDTASPAADDNYSEFTRYLKMDFFREIAAVLGVLVLLLAAERCLQPALRERTDAARWPKAAMVVAAVTAAAVLPGLGPLEPTLFTVDTEVIGRSAEATWGNVHTVWLLVLLPLLALAAGIRFATGRSPKPRQLAPLLVPAVLLFTGPAALAVASDRPGVLWLILLSLPPAVLVGVLLRSGLIGDIGRRWAVTAAAAAWLGYAGTAVATGLPIADHTQWYTSAWELANTGLAAFVIWAWIPALWLLVGRQLTGPRLTLLLIPLLVWYALGGASAFGLVAYLVRSRSGELVSDAGEVPALHPLTSAGLIATEVQLAALAGILLYLRRHGRRPGEWPAEAQPLAVGLGFLAALGHVMVAWPVRGFSSPGYLAVLCAVFGFGLLLPADREAAARRLHRLPETAHNRVMHALLRDLTLETSRHEFHTTSRGELADGSLTPAAWTGRWRQLGALGRRGRAPSRSRRLYRVALGTSAGRPAWENGVVAAALLTALSLPWQAYTLPRWSGEQYFWDGAAIGMWALRWPLYGLLYGYFYPWLRGHSPLGKAMRLLAVVLPVELLPTLDYPVHTDADLAAQLLSTTGNALAIFLVLGLYWEARLVRVAGLRWGQIRNFRTMSALAVPTTTIIVAAITAFVTAFAGTWATDFVQPDNENRPPATSPSESPTPGRP</sequence>
<keyword evidence="4" id="KW-1185">Reference proteome</keyword>
<evidence type="ECO:0000256" key="2">
    <source>
        <dbReference type="SAM" id="Phobius"/>
    </source>
</evidence>
<feature type="transmembrane region" description="Helical" evidence="2">
    <location>
        <begin position="267"/>
        <end position="284"/>
    </location>
</feature>
<feature type="transmembrane region" description="Helical" evidence="2">
    <location>
        <begin position="12"/>
        <end position="33"/>
    </location>
</feature>
<proteinExistence type="predicted"/>
<feature type="compositionally biased region" description="Acidic residues" evidence="1">
    <location>
        <begin position="47"/>
        <end position="64"/>
    </location>
</feature>
<name>A0A6G4UBH8_9ACTN</name>
<feature type="transmembrane region" description="Helical" evidence="2">
    <location>
        <begin position="469"/>
        <end position="490"/>
    </location>
</feature>
<protein>
    <submittedName>
        <fullName evidence="3">Uncharacterized protein</fullName>
    </submittedName>
</protein>
<organism evidence="3 4">
    <name type="scientific">Streptomyces coryli</name>
    <dbReference type="NCBI Taxonomy" id="1128680"/>
    <lineage>
        <taxon>Bacteria</taxon>
        <taxon>Bacillati</taxon>
        <taxon>Actinomycetota</taxon>
        <taxon>Actinomycetes</taxon>
        <taxon>Kitasatosporales</taxon>
        <taxon>Streptomycetaceae</taxon>
        <taxon>Streptomyces</taxon>
    </lineage>
</organism>
<feature type="transmembrane region" description="Helical" evidence="2">
    <location>
        <begin position="579"/>
        <end position="603"/>
    </location>
</feature>
<gene>
    <name evidence="3" type="ORF">G5C51_34750</name>
</gene>
<feature type="transmembrane region" description="Helical" evidence="2">
    <location>
        <begin position="609"/>
        <end position="627"/>
    </location>
</feature>
<feature type="transmembrane region" description="Helical" evidence="2">
    <location>
        <begin position="502"/>
        <end position="525"/>
    </location>
</feature>
<evidence type="ECO:0000256" key="1">
    <source>
        <dbReference type="SAM" id="MobiDB-lite"/>
    </source>
</evidence>
<feature type="transmembrane region" description="Helical" evidence="2">
    <location>
        <begin position="380"/>
        <end position="397"/>
    </location>
</feature>
<feature type="transmembrane region" description="Helical" evidence="2">
    <location>
        <begin position="304"/>
        <end position="321"/>
    </location>
</feature>
<feature type="transmembrane region" description="Helical" evidence="2">
    <location>
        <begin position="545"/>
        <end position="567"/>
    </location>
</feature>
<dbReference type="EMBL" id="JAAKZV010000252">
    <property type="protein sequence ID" value="NGN69036.1"/>
    <property type="molecule type" value="Genomic_DNA"/>
</dbReference>
<keyword evidence="2" id="KW-1133">Transmembrane helix</keyword>
<dbReference type="AlphaFoldDB" id="A0A6G4UBH8"/>
<evidence type="ECO:0000313" key="3">
    <source>
        <dbReference type="EMBL" id="NGN69036.1"/>
    </source>
</evidence>
<dbReference type="RefSeq" id="WP_165243598.1">
    <property type="nucleotide sequence ID" value="NZ_JAAKZV010000252.1"/>
</dbReference>
<comment type="caution">
    <text evidence="3">The sequence shown here is derived from an EMBL/GenBank/DDBJ whole genome shotgun (WGS) entry which is preliminary data.</text>
</comment>
<feature type="transmembrane region" description="Helical" evidence="2">
    <location>
        <begin position="812"/>
        <end position="834"/>
    </location>
</feature>
<feature type="non-terminal residue" evidence="3">
    <location>
        <position position="1"/>
    </location>
</feature>
<evidence type="ECO:0000313" key="4">
    <source>
        <dbReference type="Proteomes" id="UP000481583"/>
    </source>
</evidence>
<reference evidence="3 4" key="1">
    <citation type="submission" date="2020-02" db="EMBL/GenBank/DDBJ databases">
        <title>Whole-genome analyses of novel actinobacteria.</title>
        <authorList>
            <person name="Sahin N."/>
        </authorList>
    </citation>
    <scope>NUCLEOTIDE SEQUENCE [LARGE SCALE GENOMIC DNA]</scope>
    <source>
        <strain evidence="3 4">A7024</strain>
    </source>
</reference>
<feature type="compositionally biased region" description="Low complexity" evidence="1">
    <location>
        <begin position="894"/>
        <end position="908"/>
    </location>
</feature>
<feature type="transmembrane region" description="Helical" evidence="2">
    <location>
        <begin position="855"/>
        <end position="878"/>
    </location>
</feature>
<feature type="transmembrane region" description="Helical" evidence="2">
    <location>
        <begin position="759"/>
        <end position="777"/>
    </location>
</feature>
<keyword evidence="2" id="KW-0472">Membrane</keyword>
<feature type="transmembrane region" description="Helical" evidence="2">
    <location>
        <begin position="349"/>
        <end position="368"/>
    </location>
</feature>
<feature type="region of interest" description="Disordered" evidence="1">
    <location>
        <begin position="44"/>
        <end position="75"/>
    </location>
</feature>
<dbReference type="Proteomes" id="UP000481583">
    <property type="component" value="Unassembled WGS sequence"/>
</dbReference>
<keyword evidence="2" id="KW-0812">Transmembrane</keyword>
<accession>A0A6G4UBH8</accession>
<feature type="transmembrane region" description="Helical" evidence="2">
    <location>
        <begin position="403"/>
        <end position="421"/>
    </location>
</feature>